<comment type="caution">
    <text evidence="1">The sequence shown here is derived from an EMBL/GenBank/DDBJ whole genome shotgun (WGS) entry which is preliminary data.</text>
</comment>
<evidence type="ECO:0000313" key="1">
    <source>
        <dbReference type="EMBL" id="TDD99935.1"/>
    </source>
</evidence>
<gene>
    <name evidence="1" type="ORF">E1269_27145</name>
</gene>
<protein>
    <submittedName>
        <fullName evidence="1">Uncharacterized protein</fullName>
    </submittedName>
</protein>
<reference evidence="1 2" key="1">
    <citation type="submission" date="2019-03" db="EMBL/GenBank/DDBJ databases">
        <title>Draft genome sequences of novel Actinobacteria.</title>
        <authorList>
            <person name="Sahin N."/>
            <person name="Ay H."/>
            <person name="Saygin H."/>
        </authorList>
    </citation>
    <scope>NUCLEOTIDE SEQUENCE [LARGE SCALE GENOMIC DNA]</scope>
    <source>
        <strain evidence="1 2">5K138</strain>
    </source>
</reference>
<name>A0A4R5CJC4_9ACTN</name>
<proteinExistence type="predicted"/>
<dbReference type="EMBL" id="SMKZ01000058">
    <property type="protein sequence ID" value="TDD99935.1"/>
    <property type="molecule type" value="Genomic_DNA"/>
</dbReference>
<dbReference type="OrthoDB" id="9794513at2"/>
<dbReference type="InParanoid" id="A0A4R5CJC4"/>
<keyword evidence="2" id="KW-1185">Reference proteome</keyword>
<organism evidence="1 2">
    <name type="scientific">Jiangella asiatica</name>
    <dbReference type="NCBI Taxonomy" id="2530372"/>
    <lineage>
        <taxon>Bacteria</taxon>
        <taxon>Bacillati</taxon>
        <taxon>Actinomycetota</taxon>
        <taxon>Actinomycetes</taxon>
        <taxon>Jiangellales</taxon>
        <taxon>Jiangellaceae</taxon>
        <taxon>Jiangella</taxon>
    </lineage>
</organism>
<dbReference type="Proteomes" id="UP000294739">
    <property type="component" value="Unassembled WGS sequence"/>
</dbReference>
<evidence type="ECO:0000313" key="2">
    <source>
        <dbReference type="Proteomes" id="UP000294739"/>
    </source>
</evidence>
<dbReference type="AlphaFoldDB" id="A0A4R5CJC4"/>
<accession>A0A4R5CJC4</accession>
<sequence>MPAVYLEHNTPGGGAVTTRHPLADQSEIPIVHVTHFNNVIWDNGMAPATVVENGILDPGYKYTGELERTGVVVNGMHLARAAEAGPGDSAVRRRSGRGA</sequence>